<reference evidence="3" key="1">
    <citation type="journal article" date="2011" name="Nat. Biotechnol.">
        <title>The genomic sequence of the Chinese hamster ovary (CHO)-K1 cell line.</title>
        <authorList>
            <person name="Xu X."/>
            <person name="Nagarajan H."/>
            <person name="Lewis N.E."/>
            <person name="Pan S."/>
            <person name="Cai Z."/>
            <person name="Liu X."/>
            <person name="Chen W."/>
            <person name="Xie M."/>
            <person name="Wang W."/>
            <person name="Hammond S."/>
            <person name="Andersen M.R."/>
            <person name="Neff N."/>
            <person name="Passarelli B."/>
            <person name="Koh W."/>
            <person name="Fan H.C."/>
            <person name="Wang J."/>
            <person name="Gui Y."/>
            <person name="Lee K.H."/>
            <person name="Betenbaugh M.J."/>
            <person name="Quake S.R."/>
            <person name="Famili I."/>
            <person name="Palsson B.O."/>
            <person name="Wang J."/>
        </authorList>
    </citation>
    <scope>NUCLEOTIDE SEQUENCE [LARGE SCALE GENOMIC DNA]</scope>
    <source>
        <strain evidence="3">CHO K1 cell line</strain>
    </source>
</reference>
<name>G3HM01_CRIGR</name>
<dbReference type="AlphaFoldDB" id="G3HM01"/>
<organism evidence="2 3">
    <name type="scientific">Cricetulus griseus</name>
    <name type="common">Chinese hamster</name>
    <name type="synonym">Cricetulus barabensis griseus</name>
    <dbReference type="NCBI Taxonomy" id="10029"/>
    <lineage>
        <taxon>Eukaryota</taxon>
        <taxon>Metazoa</taxon>
        <taxon>Chordata</taxon>
        <taxon>Craniata</taxon>
        <taxon>Vertebrata</taxon>
        <taxon>Euteleostomi</taxon>
        <taxon>Mammalia</taxon>
        <taxon>Eutheria</taxon>
        <taxon>Euarchontoglires</taxon>
        <taxon>Glires</taxon>
        <taxon>Rodentia</taxon>
        <taxon>Myomorpha</taxon>
        <taxon>Muroidea</taxon>
        <taxon>Cricetidae</taxon>
        <taxon>Cricetinae</taxon>
        <taxon>Cricetulus</taxon>
    </lineage>
</organism>
<accession>G3HM01</accession>
<gene>
    <name evidence="2" type="ORF">I79_011745</name>
</gene>
<feature type="compositionally biased region" description="Basic and acidic residues" evidence="1">
    <location>
        <begin position="57"/>
        <end position="67"/>
    </location>
</feature>
<feature type="compositionally biased region" description="Gly residues" evidence="1">
    <location>
        <begin position="79"/>
        <end position="90"/>
    </location>
</feature>
<proteinExistence type="predicted"/>
<feature type="region of interest" description="Disordered" evidence="1">
    <location>
        <begin position="57"/>
        <end position="90"/>
    </location>
</feature>
<dbReference type="GlyGen" id="G3HM01">
    <property type="glycosylation" value="1 site"/>
</dbReference>
<protein>
    <submittedName>
        <fullName evidence="2">Uncharacterized protein</fullName>
    </submittedName>
</protein>
<sequence length="90" mass="10239">MKKWNKKPNSFTEAFNKYRTYLPFLKFDLGFSPRLAFQGWVSEDILVDNSFVQGDVHRVPGEKEQRQDQLGTSFSPGLEGPGGGQYPTPQ</sequence>
<evidence type="ECO:0000313" key="3">
    <source>
        <dbReference type="Proteomes" id="UP000001075"/>
    </source>
</evidence>
<dbReference type="EMBL" id="JH000499">
    <property type="protein sequence ID" value="EGW08073.1"/>
    <property type="molecule type" value="Genomic_DNA"/>
</dbReference>
<dbReference type="Proteomes" id="UP000001075">
    <property type="component" value="Unassembled WGS sequence"/>
</dbReference>
<evidence type="ECO:0000313" key="2">
    <source>
        <dbReference type="EMBL" id="EGW08073.1"/>
    </source>
</evidence>
<evidence type="ECO:0000256" key="1">
    <source>
        <dbReference type="SAM" id="MobiDB-lite"/>
    </source>
</evidence>
<dbReference type="InParanoid" id="G3HM01"/>